<reference evidence="13" key="1">
    <citation type="submission" date="2019-03" db="EMBL/GenBank/DDBJ databases">
        <title>Snf2 controls pulcherriminic acid biosynthesis and connects pigmentation and antifungal activity of the yeast Metschnikowia pulcherrima.</title>
        <authorList>
            <person name="Gore-Lloyd D."/>
            <person name="Sumann I."/>
            <person name="Brachmann A.O."/>
            <person name="Schneeberger K."/>
            <person name="Ortiz-Merino R.A."/>
            <person name="Moreno-Beltran M."/>
            <person name="Schlaefli M."/>
            <person name="Kirner P."/>
            <person name="Santos Kron A."/>
            <person name="Wolfe K.H."/>
            <person name="Piel J."/>
            <person name="Ahrens C.H."/>
            <person name="Henk D."/>
            <person name="Freimoser F.M."/>
        </authorList>
    </citation>
    <scope>NUCLEOTIDE SEQUENCE [LARGE SCALE GENOMIC DNA]</scope>
    <source>
        <strain evidence="13">APC 1.2</strain>
    </source>
</reference>
<comment type="subunit">
    <text evidence="3 11">Component of the Mediator complex.</text>
</comment>
<dbReference type="FunFam" id="3.10.450.580:FF:000004">
    <property type="entry name" value="Mediator of RNA polymerase II transcription subunit 6"/>
    <property type="match status" value="1"/>
</dbReference>
<comment type="similarity">
    <text evidence="2 11">Belongs to the Mediator complex subunit 6 family.</text>
</comment>
<accession>A0A4P6XTA9</accession>
<dbReference type="Gene3D" id="3.10.450.580">
    <property type="entry name" value="Mediator complex, subunit Med6"/>
    <property type="match status" value="1"/>
</dbReference>
<keyword evidence="13" id="KW-1185">Reference proteome</keyword>
<dbReference type="GO" id="GO:0003712">
    <property type="term" value="F:transcription coregulator activity"/>
    <property type="evidence" value="ECO:0007669"/>
    <property type="project" value="InterPro"/>
</dbReference>
<protein>
    <recommendedName>
        <fullName evidence="4 11">Mediator of RNA polymerase II transcription subunit 6</fullName>
    </recommendedName>
    <alternativeName>
        <fullName evidence="10 11">Mediator complex subunit 6</fullName>
    </alternativeName>
</protein>
<evidence type="ECO:0000256" key="2">
    <source>
        <dbReference type="ARBA" id="ARBA00007526"/>
    </source>
</evidence>
<evidence type="ECO:0000256" key="3">
    <source>
        <dbReference type="ARBA" id="ARBA00011837"/>
    </source>
</evidence>
<dbReference type="Proteomes" id="UP000292447">
    <property type="component" value="Chromosome IV"/>
</dbReference>
<dbReference type="InterPro" id="IPR007018">
    <property type="entry name" value="Mediator_Med6"/>
</dbReference>
<sequence>MSAEPLDEIQWKSPEWIQQFGLHTGNVLDYFSELPFYDRTSNNQVLRMQFQFQQIPPNVHPAKYLQTRLTEMVGTEFVVAFVREPDFWVVRKQRRLDPYNTVTEHDYYIIGANVYQSPMVYDVLSARLLSTVLSMKKSMTLLNKMASFSISEGGHTYASESVGNANLTKPGASAGALGFSTPATASNPGTVAPTTGTTEMALAGMEVANPAEIPAAAFDHLLASVTAPSGERSMYIDDVPLYGIGSTVELLGLTVNLGSEE</sequence>
<evidence type="ECO:0000256" key="7">
    <source>
        <dbReference type="ARBA" id="ARBA00023163"/>
    </source>
</evidence>
<dbReference type="EMBL" id="CP034459">
    <property type="protein sequence ID" value="QBM89241.1"/>
    <property type="molecule type" value="Genomic_DNA"/>
</dbReference>
<comment type="subcellular location">
    <subcellularLocation>
        <location evidence="1 11">Nucleus</location>
    </subcellularLocation>
</comment>
<keyword evidence="5 11" id="KW-0805">Transcription regulation</keyword>
<dbReference type="InterPro" id="IPR038566">
    <property type="entry name" value="Mediator_Med6_sf"/>
</dbReference>
<organism evidence="12 13">
    <name type="scientific">Metschnikowia aff. pulcherrima</name>
    <dbReference type="NCBI Taxonomy" id="2163413"/>
    <lineage>
        <taxon>Eukaryota</taxon>
        <taxon>Fungi</taxon>
        <taxon>Dikarya</taxon>
        <taxon>Ascomycota</taxon>
        <taxon>Saccharomycotina</taxon>
        <taxon>Pichiomycetes</taxon>
        <taxon>Metschnikowiaceae</taxon>
        <taxon>Metschnikowia</taxon>
    </lineage>
</organism>
<evidence type="ECO:0000313" key="12">
    <source>
        <dbReference type="EMBL" id="QBM89241.1"/>
    </source>
</evidence>
<keyword evidence="7 11" id="KW-0804">Transcription</keyword>
<evidence type="ECO:0000256" key="9">
    <source>
        <dbReference type="ARBA" id="ARBA00025687"/>
    </source>
</evidence>
<evidence type="ECO:0000256" key="8">
    <source>
        <dbReference type="ARBA" id="ARBA00023242"/>
    </source>
</evidence>
<evidence type="ECO:0000313" key="13">
    <source>
        <dbReference type="Proteomes" id="UP000292447"/>
    </source>
</evidence>
<gene>
    <name evidence="12" type="primary">MPUL0D03050</name>
    <name evidence="12" type="ORF">METSCH_D03050</name>
</gene>
<dbReference type="PANTHER" id="PTHR13104">
    <property type="entry name" value="MED-6-RELATED"/>
    <property type="match status" value="1"/>
</dbReference>
<comment type="function">
    <text evidence="9">Component of the Mediator complex, a coactivator involved in the regulated transcription of nearly all RNA polymerase II-dependent genes. Mediator functions as a bridge to convey information from gene-specific regulatory proteins to the basal RNA polymerase II transcription machinery. Mediator is recruited to promoters by direct interactions with regulatory proteins and serves as a scaffold for the assembly of a functional preinitiation complex with RNA polymerase II and the general transcription factors.</text>
</comment>
<dbReference type="STRING" id="2163413.A0A4P6XTA9"/>
<evidence type="ECO:0000256" key="5">
    <source>
        <dbReference type="ARBA" id="ARBA00023015"/>
    </source>
</evidence>
<dbReference type="GO" id="GO:0016592">
    <property type="term" value="C:mediator complex"/>
    <property type="evidence" value="ECO:0007669"/>
    <property type="project" value="InterPro"/>
</dbReference>
<evidence type="ECO:0000256" key="6">
    <source>
        <dbReference type="ARBA" id="ARBA00023159"/>
    </source>
</evidence>
<evidence type="ECO:0000256" key="10">
    <source>
        <dbReference type="ARBA" id="ARBA00031259"/>
    </source>
</evidence>
<keyword evidence="8 11" id="KW-0539">Nucleus</keyword>
<dbReference type="InterPro" id="IPR016612">
    <property type="entry name" value="Mediator_Med6_fun"/>
</dbReference>
<dbReference type="AlphaFoldDB" id="A0A4P6XTA9"/>
<dbReference type="Pfam" id="PF04934">
    <property type="entry name" value="Med6"/>
    <property type="match status" value="1"/>
</dbReference>
<proteinExistence type="inferred from homology"/>
<name>A0A4P6XTA9_9ASCO</name>
<dbReference type="GO" id="GO:0006357">
    <property type="term" value="P:regulation of transcription by RNA polymerase II"/>
    <property type="evidence" value="ECO:0007669"/>
    <property type="project" value="InterPro"/>
</dbReference>
<evidence type="ECO:0000256" key="4">
    <source>
        <dbReference type="ARBA" id="ARBA00020634"/>
    </source>
</evidence>
<keyword evidence="6 11" id="KW-0010">Activator</keyword>
<evidence type="ECO:0000256" key="11">
    <source>
        <dbReference type="PIRNR" id="PIRNR013286"/>
    </source>
</evidence>
<evidence type="ECO:0000256" key="1">
    <source>
        <dbReference type="ARBA" id="ARBA00004123"/>
    </source>
</evidence>
<dbReference type="PIRSF" id="PIRSF013286">
    <property type="entry name" value="MED6_fungi"/>
    <property type="match status" value="1"/>
</dbReference>